<dbReference type="EMBL" id="JAKKPZ010000403">
    <property type="protein sequence ID" value="KAI1695440.1"/>
    <property type="molecule type" value="Genomic_DNA"/>
</dbReference>
<proteinExistence type="predicted"/>
<organism evidence="1 2">
    <name type="scientific">Ditylenchus destructor</name>
    <dbReference type="NCBI Taxonomy" id="166010"/>
    <lineage>
        <taxon>Eukaryota</taxon>
        <taxon>Metazoa</taxon>
        <taxon>Ecdysozoa</taxon>
        <taxon>Nematoda</taxon>
        <taxon>Chromadorea</taxon>
        <taxon>Rhabditida</taxon>
        <taxon>Tylenchina</taxon>
        <taxon>Tylenchomorpha</taxon>
        <taxon>Sphaerularioidea</taxon>
        <taxon>Anguinidae</taxon>
        <taxon>Anguininae</taxon>
        <taxon>Ditylenchus</taxon>
    </lineage>
</organism>
<dbReference type="Proteomes" id="UP001201812">
    <property type="component" value="Unassembled WGS sequence"/>
</dbReference>
<evidence type="ECO:0000313" key="2">
    <source>
        <dbReference type="Proteomes" id="UP001201812"/>
    </source>
</evidence>
<name>A0AAD4MIL0_9BILA</name>
<sequence>MPGTSRRFAPLDPRHGPHNVHLIVDLLIGLYVRRDLRPLQRTLKMAYISHFKLNALRPNNFDVYGPMSEILVPFVLPHRELSFDTSLASGGGQKRKIPRYAPRANISIVCGPISKILVPFVLPHRELSFDTSLASGGGQERPISTNALRPHNFDFCR</sequence>
<evidence type="ECO:0000313" key="1">
    <source>
        <dbReference type="EMBL" id="KAI1695440.1"/>
    </source>
</evidence>
<dbReference type="AlphaFoldDB" id="A0AAD4MIL0"/>
<reference evidence="1" key="1">
    <citation type="submission" date="2022-01" db="EMBL/GenBank/DDBJ databases">
        <title>Genome Sequence Resource for Two Populations of Ditylenchus destructor, the Migratory Endoparasitic Phytonematode.</title>
        <authorList>
            <person name="Zhang H."/>
            <person name="Lin R."/>
            <person name="Xie B."/>
        </authorList>
    </citation>
    <scope>NUCLEOTIDE SEQUENCE</scope>
    <source>
        <strain evidence="1">BazhouSP</strain>
    </source>
</reference>
<protein>
    <submittedName>
        <fullName evidence="1">Uncharacterized protein</fullName>
    </submittedName>
</protein>
<accession>A0AAD4MIL0</accession>
<comment type="caution">
    <text evidence="1">The sequence shown here is derived from an EMBL/GenBank/DDBJ whole genome shotgun (WGS) entry which is preliminary data.</text>
</comment>
<keyword evidence="2" id="KW-1185">Reference proteome</keyword>
<gene>
    <name evidence="1" type="ORF">DdX_19575</name>
</gene>